<feature type="transmembrane region" description="Helical" evidence="2">
    <location>
        <begin position="223"/>
        <end position="243"/>
    </location>
</feature>
<dbReference type="GeneID" id="20236057"/>
<dbReference type="PANTHER" id="PTHR12242:SF45">
    <property type="entry name" value="MARVEL DOMAIN-CONTAINING PROTEIN"/>
    <property type="match status" value="1"/>
</dbReference>
<dbReference type="AlphaFoldDB" id="V4BQQ1"/>
<reference evidence="3 4" key="1">
    <citation type="journal article" date="2013" name="Nature">
        <title>Insights into bilaterian evolution from three spiralian genomes.</title>
        <authorList>
            <person name="Simakov O."/>
            <person name="Marletaz F."/>
            <person name="Cho S.J."/>
            <person name="Edsinger-Gonzales E."/>
            <person name="Havlak P."/>
            <person name="Hellsten U."/>
            <person name="Kuo D.H."/>
            <person name="Larsson T."/>
            <person name="Lv J."/>
            <person name="Arendt D."/>
            <person name="Savage R."/>
            <person name="Osoegawa K."/>
            <person name="de Jong P."/>
            <person name="Grimwood J."/>
            <person name="Chapman J.A."/>
            <person name="Shapiro H."/>
            <person name="Aerts A."/>
            <person name="Otillar R.P."/>
            <person name="Terry A.Y."/>
            <person name="Boore J.L."/>
            <person name="Grigoriev I.V."/>
            <person name="Lindberg D.R."/>
            <person name="Seaver E.C."/>
            <person name="Weisblat D.A."/>
            <person name="Putnam N.H."/>
            <person name="Rokhsar D.S."/>
        </authorList>
    </citation>
    <scope>NUCLEOTIDE SEQUENCE [LARGE SCALE GENOMIC DNA]</scope>
</reference>
<dbReference type="KEGG" id="lgi:LOTGIDRAFT_153660"/>
<feature type="region of interest" description="Disordered" evidence="1">
    <location>
        <begin position="104"/>
        <end position="141"/>
    </location>
</feature>
<feature type="transmembrane region" description="Helical" evidence="2">
    <location>
        <begin position="159"/>
        <end position="186"/>
    </location>
</feature>
<feature type="compositionally biased region" description="Polar residues" evidence="1">
    <location>
        <begin position="128"/>
        <end position="140"/>
    </location>
</feature>
<organism evidence="3 4">
    <name type="scientific">Lottia gigantea</name>
    <name type="common">Giant owl limpet</name>
    <dbReference type="NCBI Taxonomy" id="225164"/>
    <lineage>
        <taxon>Eukaryota</taxon>
        <taxon>Metazoa</taxon>
        <taxon>Spiralia</taxon>
        <taxon>Lophotrochozoa</taxon>
        <taxon>Mollusca</taxon>
        <taxon>Gastropoda</taxon>
        <taxon>Patellogastropoda</taxon>
        <taxon>Lottioidea</taxon>
        <taxon>Lottiidae</taxon>
        <taxon>Lottia</taxon>
    </lineage>
</organism>
<dbReference type="OrthoDB" id="419711at2759"/>
<dbReference type="GO" id="GO:0016020">
    <property type="term" value="C:membrane"/>
    <property type="evidence" value="ECO:0007669"/>
    <property type="project" value="TreeGrafter"/>
</dbReference>
<feature type="transmembrane region" description="Helical" evidence="2">
    <location>
        <begin position="37"/>
        <end position="56"/>
    </location>
</feature>
<dbReference type="PANTHER" id="PTHR12242">
    <property type="entry name" value="OS02G0130600 PROTEIN-RELATED"/>
    <property type="match status" value="1"/>
</dbReference>
<feature type="transmembrane region" description="Helical" evidence="2">
    <location>
        <begin position="192"/>
        <end position="211"/>
    </location>
</feature>
<dbReference type="Pfam" id="PF21534">
    <property type="entry name" value="Rost"/>
    <property type="match status" value="1"/>
</dbReference>
<dbReference type="EMBL" id="KB202283">
    <property type="protein sequence ID" value="ESO91229.1"/>
    <property type="molecule type" value="Genomic_DNA"/>
</dbReference>
<evidence type="ECO:0000313" key="4">
    <source>
        <dbReference type="Proteomes" id="UP000030746"/>
    </source>
</evidence>
<accession>V4BQQ1</accession>
<evidence type="ECO:0000256" key="2">
    <source>
        <dbReference type="SAM" id="Phobius"/>
    </source>
</evidence>
<feature type="transmembrane region" description="Helical" evidence="2">
    <location>
        <begin position="68"/>
        <end position="92"/>
    </location>
</feature>
<dbReference type="Proteomes" id="UP000030746">
    <property type="component" value="Unassembled WGS sequence"/>
</dbReference>
<gene>
    <name evidence="3" type="ORF">LOTGIDRAFT_153660</name>
</gene>
<dbReference type="InterPro" id="IPR049352">
    <property type="entry name" value="Rost"/>
</dbReference>
<proteinExistence type="predicted"/>
<evidence type="ECO:0000256" key="1">
    <source>
        <dbReference type="SAM" id="MobiDB-lite"/>
    </source>
</evidence>
<keyword evidence="4" id="KW-1185">Reference proteome</keyword>
<dbReference type="CTD" id="20236057"/>
<dbReference type="RefSeq" id="XP_009057930.1">
    <property type="nucleotide sequence ID" value="XM_009059682.1"/>
</dbReference>
<dbReference type="HOGENOM" id="CLU_066320_2_0_1"/>
<keyword evidence="2" id="KW-0812">Transmembrane</keyword>
<name>V4BQQ1_LOTGI</name>
<evidence type="ECO:0000313" key="3">
    <source>
        <dbReference type="EMBL" id="ESO91229.1"/>
    </source>
</evidence>
<evidence type="ECO:0008006" key="5">
    <source>
        <dbReference type="Google" id="ProtNLM"/>
    </source>
</evidence>
<keyword evidence="2" id="KW-0472">Membrane</keyword>
<protein>
    <recommendedName>
        <fullName evidence="5">Protein rolling stone</fullName>
    </recommendedName>
</protein>
<feature type="transmembrane region" description="Helical" evidence="2">
    <location>
        <begin position="263"/>
        <end position="286"/>
    </location>
</feature>
<dbReference type="OMA" id="CCMENSA"/>
<sequence>MAAILRDEFHLTRFKLTFPHPEPFHNFLWKWPSWGFILYRFISSAYTLFAFIHYLATWTHPMTSAVFLATWTYFVLMLHFNFSLAVCVWIFIKERKRGKFTTSGAVKDGGSSGNNDNADNDRSDKTGSSDANVNNNTKNVESGVHSFDMNELNTKEKNFPWYLSVSWCLANMAYVCGVTTSILFYFLPDQTYTFVNINIYTLNAIFIYVDLYLSAIPLRILHAIYPVSLGLAYGLLNVVYWAANPSTNIVYHNILNWNEPTKASLIFLGTVLLILPCIQLIFFGVYRMTLGSFKWVYKHPYYLQQMPVPEVAQDK</sequence>
<keyword evidence="2" id="KW-1133">Transmembrane helix</keyword>